<reference evidence="3 4" key="1">
    <citation type="journal article" date="2023" name="Sci. Data">
        <title>Genome assembly of the Korean intertidal mud-creeper Batillaria attramentaria.</title>
        <authorList>
            <person name="Patra A.K."/>
            <person name="Ho P.T."/>
            <person name="Jun S."/>
            <person name="Lee S.J."/>
            <person name="Kim Y."/>
            <person name="Won Y.J."/>
        </authorList>
    </citation>
    <scope>NUCLEOTIDE SEQUENCE [LARGE SCALE GENOMIC DNA]</scope>
    <source>
        <strain evidence="3">Wonlab-2016</strain>
    </source>
</reference>
<keyword evidence="2" id="KW-0732">Signal</keyword>
<evidence type="ECO:0000256" key="2">
    <source>
        <dbReference type="SAM" id="SignalP"/>
    </source>
</evidence>
<name>A0ABD0JSV7_9CAEN</name>
<evidence type="ECO:0000256" key="1">
    <source>
        <dbReference type="SAM" id="MobiDB-lite"/>
    </source>
</evidence>
<proteinExistence type="predicted"/>
<evidence type="ECO:0008006" key="5">
    <source>
        <dbReference type="Google" id="ProtNLM"/>
    </source>
</evidence>
<feature type="signal peptide" evidence="2">
    <location>
        <begin position="1"/>
        <end position="28"/>
    </location>
</feature>
<protein>
    <recommendedName>
        <fullName evidence="5">Secreted protein</fullName>
    </recommendedName>
</protein>
<evidence type="ECO:0000313" key="3">
    <source>
        <dbReference type="EMBL" id="KAK7477972.1"/>
    </source>
</evidence>
<sequence>MLARLGALAGRRGFFLSVLAELSVMVQGTPDSGPGREKKYHLGQSSSALLPFHIHLVSYHTPTQDEASDPMYQKRNLPQSPAV</sequence>
<feature type="region of interest" description="Disordered" evidence="1">
    <location>
        <begin position="63"/>
        <end position="83"/>
    </location>
</feature>
<gene>
    <name evidence="3" type="ORF">BaRGS_00030801</name>
</gene>
<dbReference type="Proteomes" id="UP001519460">
    <property type="component" value="Unassembled WGS sequence"/>
</dbReference>
<dbReference type="AlphaFoldDB" id="A0ABD0JSV7"/>
<comment type="caution">
    <text evidence="3">The sequence shown here is derived from an EMBL/GenBank/DDBJ whole genome shotgun (WGS) entry which is preliminary data.</text>
</comment>
<evidence type="ECO:0000313" key="4">
    <source>
        <dbReference type="Proteomes" id="UP001519460"/>
    </source>
</evidence>
<accession>A0ABD0JSV7</accession>
<organism evidence="3 4">
    <name type="scientific">Batillaria attramentaria</name>
    <dbReference type="NCBI Taxonomy" id="370345"/>
    <lineage>
        <taxon>Eukaryota</taxon>
        <taxon>Metazoa</taxon>
        <taxon>Spiralia</taxon>
        <taxon>Lophotrochozoa</taxon>
        <taxon>Mollusca</taxon>
        <taxon>Gastropoda</taxon>
        <taxon>Caenogastropoda</taxon>
        <taxon>Sorbeoconcha</taxon>
        <taxon>Cerithioidea</taxon>
        <taxon>Batillariidae</taxon>
        <taxon>Batillaria</taxon>
    </lineage>
</organism>
<feature type="chain" id="PRO_5044865025" description="Secreted protein" evidence="2">
    <location>
        <begin position="29"/>
        <end position="83"/>
    </location>
</feature>
<keyword evidence="4" id="KW-1185">Reference proteome</keyword>
<dbReference type="EMBL" id="JACVVK020000337">
    <property type="protein sequence ID" value="KAK7477972.1"/>
    <property type="molecule type" value="Genomic_DNA"/>
</dbReference>